<evidence type="ECO:0000313" key="3">
    <source>
        <dbReference type="Proteomes" id="UP001281003"/>
    </source>
</evidence>
<gene>
    <name evidence="2" type="ORF">B0T20DRAFT_54223</name>
</gene>
<reference evidence="2" key="2">
    <citation type="submission" date="2023-07" db="EMBL/GenBank/DDBJ databases">
        <authorList>
            <consortium name="Lawrence Berkeley National Laboratory"/>
            <person name="Haridas S."/>
            <person name="Hensen N."/>
            <person name="Bonometti L."/>
            <person name="Westerberg I."/>
            <person name="Brannstrom I.O."/>
            <person name="Guillou S."/>
            <person name="Cros-Aarteil S."/>
            <person name="Calhoun S."/>
            <person name="Kuo A."/>
            <person name="Mondo S."/>
            <person name="Pangilinan J."/>
            <person name="Riley R."/>
            <person name="LaButti K."/>
            <person name="Andreopoulos B."/>
            <person name="Lipzen A."/>
            <person name="Chen C."/>
            <person name="Yanf M."/>
            <person name="Daum C."/>
            <person name="Ng V."/>
            <person name="Clum A."/>
            <person name="Steindorff A."/>
            <person name="Ohm R."/>
            <person name="Martin F."/>
            <person name="Silar P."/>
            <person name="Natvig D."/>
            <person name="Lalanne C."/>
            <person name="Gautier V."/>
            <person name="Ament-velasquez S.L."/>
            <person name="Kruys A."/>
            <person name="Hutchinson M.I."/>
            <person name="Powell A.J."/>
            <person name="Barry K."/>
            <person name="Miller A.N."/>
            <person name="Grigoriev I.V."/>
            <person name="Debuchy R."/>
            <person name="Gladieux P."/>
            <person name="Thoren M.H."/>
            <person name="Johannesson H."/>
        </authorList>
    </citation>
    <scope>NUCLEOTIDE SEQUENCE</scope>
    <source>
        <strain evidence="2">FGSC 1904</strain>
    </source>
</reference>
<dbReference type="EMBL" id="JAUTDP010000011">
    <property type="protein sequence ID" value="KAK3392350.1"/>
    <property type="molecule type" value="Genomic_DNA"/>
</dbReference>
<reference evidence="2" key="1">
    <citation type="journal article" date="2023" name="Mol. Phylogenet. Evol.">
        <title>Genome-scale phylogeny and comparative genomics of the fungal order Sordariales.</title>
        <authorList>
            <person name="Hensen N."/>
            <person name="Bonometti L."/>
            <person name="Westerberg I."/>
            <person name="Brannstrom I.O."/>
            <person name="Guillou S."/>
            <person name="Cros-Aarteil S."/>
            <person name="Calhoun S."/>
            <person name="Haridas S."/>
            <person name="Kuo A."/>
            <person name="Mondo S."/>
            <person name="Pangilinan J."/>
            <person name="Riley R."/>
            <person name="LaButti K."/>
            <person name="Andreopoulos B."/>
            <person name="Lipzen A."/>
            <person name="Chen C."/>
            <person name="Yan M."/>
            <person name="Daum C."/>
            <person name="Ng V."/>
            <person name="Clum A."/>
            <person name="Steindorff A."/>
            <person name="Ohm R.A."/>
            <person name="Martin F."/>
            <person name="Silar P."/>
            <person name="Natvig D.O."/>
            <person name="Lalanne C."/>
            <person name="Gautier V."/>
            <person name="Ament-Velasquez S.L."/>
            <person name="Kruys A."/>
            <person name="Hutchinson M.I."/>
            <person name="Powell A.J."/>
            <person name="Barry K."/>
            <person name="Miller A.N."/>
            <person name="Grigoriev I.V."/>
            <person name="Debuchy R."/>
            <person name="Gladieux P."/>
            <person name="Hiltunen Thoren M."/>
            <person name="Johannesson H."/>
        </authorList>
    </citation>
    <scope>NUCLEOTIDE SEQUENCE</scope>
    <source>
        <strain evidence="2">FGSC 1904</strain>
    </source>
</reference>
<keyword evidence="3" id="KW-1185">Reference proteome</keyword>
<evidence type="ECO:0000313" key="2">
    <source>
        <dbReference type="EMBL" id="KAK3392350.1"/>
    </source>
</evidence>
<name>A0AAE0U6F6_SORBR</name>
<organism evidence="2 3">
    <name type="scientific">Sordaria brevicollis</name>
    <dbReference type="NCBI Taxonomy" id="83679"/>
    <lineage>
        <taxon>Eukaryota</taxon>
        <taxon>Fungi</taxon>
        <taxon>Dikarya</taxon>
        <taxon>Ascomycota</taxon>
        <taxon>Pezizomycotina</taxon>
        <taxon>Sordariomycetes</taxon>
        <taxon>Sordariomycetidae</taxon>
        <taxon>Sordariales</taxon>
        <taxon>Sordariaceae</taxon>
        <taxon>Sordaria</taxon>
    </lineage>
</organism>
<comment type="caution">
    <text evidence="2">The sequence shown here is derived from an EMBL/GenBank/DDBJ whole genome shotgun (WGS) entry which is preliminary data.</text>
</comment>
<dbReference type="AlphaFoldDB" id="A0AAE0U6F6"/>
<protein>
    <submittedName>
        <fullName evidence="2">Uncharacterized protein</fullName>
    </submittedName>
</protein>
<feature type="region of interest" description="Disordered" evidence="1">
    <location>
        <begin position="182"/>
        <end position="208"/>
    </location>
</feature>
<dbReference type="Proteomes" id="UP001281003">
    <property type="component" value="Unassembled WGS sequence"/>
</dbReference>
<sequence length="318" mass="35659">MDLFASQGIIVFQPRRSHPAIRRRHIWMEGLTLYRNKEKVHGTAPNKTMIILPPRWLCFWFTRIHSFFHFPLLCCPSPWLGLFRIRNSAVTAPTNTIRTTATSAILHAPPHSIPTPPTTFSVPCSPFSFPPIVIVLSAFLAGCCSHHTLPLFFHPLVLFFCEVSCCPALTYSLSTIPTLTSPVSAGKEQPDFDSQHPERNGKREREKLDRDTIPIQPDNRHQHFSPPASSSFVRNDLYSSACRTQRVVSAFLSCSPVLFAHSSRLPTGRSLRWFFTSFEPSVGGSRSCWGNSTFGTGKTGTRPPFLCGLSHLKQGRVK</sequence>
<evidence type="ECO:0000256" key="1">
    <source>
        <dbReference type="SAM" id="MobiDB-lite"/>
    </source>
</evidence>
<accession>A0AAE0U6F6</accession>
<proteinExistence type="predicted"/>
<feature type="compositionally biased region" description="Basic and acidic residues" evidence="1">
    <location>
        <begin position="188"/>
        <end position="208"/>
    </location>
</feature>